<keyword evidence="5" id="KW-0663">Pyridoxal phosphate</keyword>
<dbReference type="GO" id="GO:0009450">
    <property type="term" value="P:gamma-aminobutyric acid catabolic process"/>
    <property type="evidence" value="ECO:0007669"/>
    <property type="project" value="TreeGrafter"/>
</dbReference>
<protein>
    <submittedName>
        <fullName evidence="6">4-aminobutyrate transaminase</fullName>
    </submittedName>
</protein>
<dbReference type="PANTHER" id="PTHR43206:SF2">
    <property type="entry name" value="4-AMINOBUTYRATE AMINOTRANSFERASE GABT"/>
    <property type="match status" value="1"/>
</dbReference>
<evidence type="ECO:0000256" key="1">
    <source>
        <dbReference type="ARBA" id="ARBA00001933"/>
    </source>
</evidence>
<accession>E3T6W0</accession>
<reference evidence="6" key="2">
    <citation type="journal article" date="2010" name="Appl. Environ. Microbiol.">
        <title>Comparative analysis of acidobacterial genomic fragments from terrestrial and aquatic metagenomic libraries, with emphasis on acidobacteria subdivision 6.</title>
        <authorList>
            <person name="Kielak A.M."/>
            <person name="van Veen J.A."/>
            <person name="Kowalchuk G.A."/>
        </authorList>
    </citation>
    <scope>NUCLEOTIDE SEQUENCE</scope>
</reference>
<dbReference type="Gene3D" id="3.90.1150.10">
    <property type="entry name" value="Aspartate Aminotransferase, domain 1"/>
    <property type="match status" value="2"/>
</dbReference>
<dbReference type="PANTHER" id="PTHR43206">
    <property type="entry name" value="AMINOTRANSFERASE"/>
    <property type="match status" value="1"/>
</dbReference>
<comment type="similarity">
    <text evidence="2">Belongs to the class-III pyridoxal-phosphate-dependent aminotransferase family.</text>
</comment>
<organism evidence="6">
    <name type="scientific">uncultured bacterium 213</name>
    <dbReference type="NCBI Taxonomy" id="698383"/>
    <lineage>
        <taxon>Bacteria</taxon>
        <taxon>environmental samples</taxon>
    </lineage>
</organism>
<dbReference type="EMBL" id="GU260710">
    <property type="protein sequence ID" value="ADC36054.1"/>
    <property type="molecule type" value="Genomic_DNA"/>
</dbReference>
<name>E3T6W0_9BACT</name>
<comment type="cofactor">
    <cofactor evidence="1">
        <name>pyridoxal 5'-phosphate</name>
        <dbReference type="ChEBI" id="CHEBI:597326"/>
    </cofactor>
</comment>
<evidence type="ECO:0000313" key="6">
    <source>
        <dbReference type="EMBL" id="ADC36054.1"/>
    </source>
</evidence>
<dbReference type="InterPro" id="IPR005814">
    <property type="entry name" value="Aminotrans_3"/>
</dbReference>
<evidence type="ECO:0000256" key="2">
    <source>
        <dbReference type="ARBA" id="ARBA00008954"/>
    </source>
</evidence>
<proteinExistence type="inferred from homology"/>
<dbReference type="SUPFAM" id="SSF53383">
    <property type="entry name" value="PLP-dependent transferases"/>
    <property type="match status" value="1"/>
</dbReference>
<evidence type="ECO:0000256" key="4">
    <source>
        <dbReference type="ARBA" id="ARBA00022679"/>
    </source>
</evidence>
<keyword evidence="4" id="KW-0808">Transferase</keyword>
<dbReference type="GO" id="GO:0030170">
    <property type="term" value="F:pyridoxal phosphate binding"/>
    <property type="evidence" value="ECO:0007669"/>
    <property type="project" value="InterPro"/>
</dbReference>
<sequence>MGMNTFDAVLSRVAGFLEHAEQLNARYRAGELHAYVPEVLRDSDRSIEDLVERHLPASHAALEAASRGLFFSLPVAFDPAESVGPYLAVVDRDAAGEPYRFLDMGALIATKAFGENDPAVFAALLESLPFVASRYAHSEYQTVLSLRLKAELNRIAPAGAPRHFVVNTGAEAVENAIKSVLMNRVMTSQDADGGFIVSFEGAFHGRTLGALAVTHRKRARLGFPTFDWPHIPFPFEQAGSPKETARREERSLKQLWDLLVSGRMPHAEKSKDTYRREMDAIEGFLALSGSDVPGADAVNGFVQSQRATLSPDVVRRSRRVAAVLVEPIQGEGGVRLASARFMRKLRLLTRIYDVPLVFDEVQTGWGMTGRLWAHELFDLPCPPDVVTWAKKAQNGVLFVSEELATFFQEEKKFNTTWEGDSVGMVRLLAMLDKLDLDQVRRTGERARSGLDALARDHREIVKNVRGCGVMLGFDVMRADWCDALLDRAFRRGLILLTAGERTVRFYPRYDAEPSSIDEALSLLRLAIEDLAGGRSAAPGAAEVKIRVGTLAIPLETVEMVDLTPATFERHKPQIVAVEQERSGAAAPNAPDVLVSGSRPRLQLPLETLEATVANPGAIGIALRDRVSGRFVGYALGSALENHDDEGVSLDPHYGENNTFFLQAIGTLPTVQNVTEIQNRLLELLRERAIARGFEFLSTLIEDRLRDTGPAWLQSAAMLERIDNYLRSGSSFSYVQVALQPTAEPEATPEPSPQTAS</sequence>
<dbReference type="InterPro" id="IPR015422">
    <property type="entry name" value="PyrdxlP-dep_Trfase_small"/>
</dbReference>
<dbReference type="InterPro" id="IPR015424">
    <property type="entry name" value="PyrdxlP-dep_Trfase"/>
</dbReference>
<evidence type="ECO:0000256" key="3">
    <source>
        <dbReference type="ARBA" id="ARBA00022576"/>
    </source>
</evidence>
<dbReference type="AlphaFoldDB" id="E3T6W0"/>
<reference evidence="6" key="1">
    <citation type="submission" date="2009-12" db="EMBL/GenBank/DDBJ databases">
        <authorList>
            <person name="Kielak A."/>
            <person name="van Veen J.A."/>
            <person name="Kowalchuk G.A."/>
        </authorList>
    </citation>
    <scope>NUCLEOTIDE SEQUENCE</scope>
</reference>
<dbReference type="Gene3D" id="3.40.640.10">
    <property type="entry name" value="Type I PLP-dependent aspartate aminotransferase-like (Major domain)"/>
    <property type="match status" value="2"/>
</dbReference>
<keyword evidence="3" id="KW-0032">Aminotransferase</keyword>
<evidence type="ECO:0000256" key="5">
    <source>
        <dbReference type="ARBA" id="ARBA00022898"/>
    </source>
</evidence>
<dbReference type="Pfam" id="PF00202">
    <property type="entry name" value="Aminotran_3"/>
    <property type="match status" value="2"/>
</dbReference>
<dbReference type="InterPro" id="IPR015421">
    <property type="entry name" value="PyrdxlP-dep_Trfase_major"/>
</dbReference>
<dbReference type="GO" id="GO:0008483">
    <property type="term" value="F:transaminase activity"/>
    <property type="evidence" value="ECO:0007669"/>
    <property type="project" value="UniProtKB-KW"/>
</dbReference>